<gene>
    <name evidence="3" type="ORF">B0A49_04830</name>
    <name evidence="2" type="ORF">B0A49_07199</name>
</gene>
<organism evidence="3 4">
    <name type="scientific">Cryomyces minteri</name>
    <dbReference type="NCBI Taxonomy" id="331657"/>
    <lineage>
        <taxon>Eukaryota</taxon>
        <taxon>Fungi</taxon>
        <taxon>Dikarya</taxon>
        <taxon>Ascomycota</taxon>
        <taxon>Pezizomycotina</taxon>
        <taxon>Dothideomycetes</taxon>
        <taxon>Dothideomycetes incertae sedis</taxon>
        <taxon>Cryomyces</taxon>
    </lineage>
</organism>
<keyword evidence="4" id="KW-1185">Reference proteome</keyword>
<evidence type="ECO:0000313" key="2">
    <source>
        <dbReference type="EMBL" id="TKA61417.1"/>
    </source>
</evidence>
<protein>
    <submittedName>
        <fullName evidence="3">Uncharacterized protein</fullName>
    </submittedName>
</protein>
<name>A0A4U0X3T6_9PEZI</name>
<feature type="compositionally biased region" description="Low complexity" evidence="1">
    <location>
        <begin position="173"/>
        <end position="184"/>
    </location>
</feature>
<reference evidence="3 4" key="1">
    <citation type="submission" date="2017-03" db="EMBL/GenBank/DDBJ databases">
        <title>Genomes of endolithic fungi from Antarctica.</title>
        <authorList>
            <person name="Coleine C."/>
            <person name="Masonjones S."/>
            <person name="Stajich J.E."/>
        </authorList>
    </citation>
    <scope>NUCLEOTIDE SEQUENCE [LARGE SCALE GENOMIC DNA]</scope>
    <source>
        <strain evidence="3 4">CCFEE 5187</strain>
    </source>
</reference>
<comment type="caution">
    <text evidence="3">The sequence shown here is derived from an EMBL/GenBank/DDBJ whole genome shotgun (WGS) entry which is preliminary data.</text>
</comment>
<dbReference type="EMBL" id="NAJN01001743">
    <property type="protein sequence ID" value="TKA61417.1"/>
    <property type="molecule type" value="Genomic_DNA"/>
</dbReference>
<feature type="region of interest" description="Disordered" evidence="1">
    <location>
        <begin position="24"/>
        <end position="192"/>
    </location>
</feature>
<proteinExistence type="predicted"/>
<dbReference type="OrthoDB" id="5419162at2759"/>
<dbReference type="EMBL" id="NAJN01000641">
    <property type="protein sequence ID" value="TKA70481.1"/>
    <property type="molecule type" value="Genomic_DNA"/>
</dbReference>
<feature type="compositionally biased region" description="Low complexity" evidence="1">
    <location>
        <begin position="113"/>
        <end position="133"/>
    </location>
</feature>
<evidence type="ECO:0000256" key="1">
    <source>
        <dbReference type="SAM" id="MobiDB-lite"/>
    </source>
</evidence>
<dbReference type="Proteomes" id="UP000308768">
    <property type="component" value="Unassembled WGS sequence"/>
</dbReference>
<feature type="compositionally biased region" description="Polar residues" evidence="1">
    <location>
        <begin position="141"/>
        <end position="154"/>
    </location>
</feature>
<accession>A0A4U0X3T6</accession>
<evidence type="ECO:0000313" key="3">
    <source>
        <dbReference type="EMBL" id="TKA70481.1"/>
    </source>
</evidence>
<sequence length="231" mass="23233">MSDTEAIDIDPALAAAMGFSGFGAQPSAKKRKFKHDDAVVDGVPPKPAKSGVGKKGTGANVMELGVRERRKQGSDGGGPAVVRDVAAQADGEGAELGSTGSAAPEAAGTAQLAGPGVAAAPTGKAKATAPPTGMAHFLAQAHSQTPSAAPTRSSTEQHHTALPAHPSLPSKPAPVASDDVPAADRSSRTSYGALSRQELDALRRGVRNARGDVAFFMPSFVEDPWAGLLAG</sequence>
<dbReference type="AlphaFoldDB" id="A0A4U0X3T6"/>
<evidence type="ECO:0000313" key="4">
    <source>
        <dbReference type="Proteomes" id="UP000308768"/>
    </source>
</evidence>